<dbReference type="RefSeq" id="WP_289166855.1">
    <property type="nucleotide sequence ID" value="NZ_JASZZN010000027.1"/>
</dbReference>
<keyword evidence="3" id="KW-0645">Protease</keyword>
<keyword evidence="6 9" id="KW-1133">Transmembrane helix</keyword>
<keyword evidence="2" id="KW-1003">Cell membrane</keyword>
<dbReference type="InterPro" id="IPR026392">
    <property type="entry name" value="Exo/Archaeosortase_dom"/>
</dbReference>
<comment type="caution">
    <text evidence="10">The sequence shown here is derived from an EMBL/GenBank/DDBJ whole genome shotgun (WGS) entry which is preliminary data.</text>
</comment>
<feature type="compositionally biased region" description="Basic residues" evidence="8">
    <location>
        <begin position="1"/>
        <end position="17"/>
    </location>
</feature>
<feature type="transmembrane region" description="Helical" evidence="9">
    <location>
        <begin position="119"/>
        <end position="137"/>
    </location>
</feature>
<evidence type="ECO:0000256" key="7">
    <source>
        <dbReference type="ARBA" id="ARBA00023136"/>
    </source>
</evidence>
<keyword evidence="7 9" id="KW-0472">Membrane</keyword>
<feature type="transmembrane region" description="Helical" evidence="9">
    <location>
        <begin position="266"/>
        <end position="291"/>
    </location>
</feature>
<comment type="subcellular location">
    <subcellularLocation>
        <location evidence="1">Cell membrane</location>
        <topology evidence="1">Multi-pass membrane protein</topology>
    </subcellularLocation>
</comment>
<dbReference type="InterPro" id="IPR019127">
    <property type="entry name" value="Exosortase"/>
</dbReference>
<evidence type="ECO:0000256" key="3">
    <source>
        <dbReference type="ARBA" id="ARBA00022670"/>
    </source>
</evidence>
<dbReference type="EMBL" id="JASZZN010000027">
    <property type="protein sequence ID" value="MDM4018865.1"/>
    <property type="molecule type" value="Genomic_DNA"/>
</dbReference>
<evidence type="ECO:0000256" key="4">
    <source>
        <dbReference type="ARBA" id="ARBA00022692"/>
    </source>
</evidence>
<protein>
    <submittedName>
        <fullName evidence="10">Exosortase/archaeosortase family protein</fullName>
    </submittedName>
</protein>
<evidence type="ECO:0000313" key="10">
    <source>
        <dbReference type="EMBL" id="MDM4018865.1"/>
    </source>
</evidence>
<proteinExistence type="predicted"/>
<evidence type="ECO:0000256" key="1">
    <source>
        <dbReference type="ARBA" id="ARBA00004651"/>
    </source>
</evidence>
<keyword evidence="4 9" id="KW-0812">Transmembrane</keyword>
<keyword evidence="11" id="KW-1185">Reference proteome</keyword>
<keyword evidence="5" id="KW-0378">Hydrolase</keyword>
<dbReference type="NCBIfam" id="TIGR02602">
    <property type="entry name" value="8TM_EpsH"/>
    <property type="match status" value="1"/>
</dbReference>
<feature type="transmembrane region" description="Helical" evidence="9">
    <location>
        <begin position="60"/>
        <end position="79"/>
    </location>
</feature>
<name>A0ABT7PQT0_9BACT</name>
<dbReference type="Pfam" id="PF09721">
    <property type="entry name" value="Exosortase_EpsH"/>
    <property type="match status" value="1"/>
</dbReference>
<evidence type="ECO:0000256" key="9">
    <source>
        <dbReference type="SAM" id="Phobius"/>
    </source>
</evidence>
<evidence type="ECO:0000256" key="5">
    <source>
        <dbReference type="ARBA" id="ARBA00022801"/>
    </source>
</evidence>
<organism evidence="10 11">
    <name type="scientific">Roseiconus lacunae</name>
    <dbReference type="NCBI Taxonomy" id="2605694"/>
    <lineage>
        <taxon>Bacteria</taxon>
        <taxon>Pseudomonadati</taxon>
        <taxon>Planctomycetota</taxon>
        <taxon>Planctomycetia</taxon>
        <taxon>Pirellulales</taxon>
        <taxon>Pirellulaceae</taxon>
        <taxon>Roseiconus</taxon>
    </lineage>
</organism>
<dbReference type="InterPro" id="IPR013426">
    <property type="entry name" value="EpsH-like"/>
</dbReference>
<reference evidence="10 11" key="1">
    <citation type="submission" date="2023-06" db="EMBL/GenBank/DDBJ databases">
        <title>Roseiconus lacunae JC819 isolated from Gulf of Mannar region, Tamil Nadu.</title>
        <authorList>
            <person name="Pk S."/>
            <person name="Ch S."/>
            <person name="Ch V.R."/>
        </authorList>
    </citation>
    <scope>NUCLEOTIDE SEQUENCE [LARGE SCALE GENOMIC DNA]</scope>
    <source>
        <strain evidence="10 11">JC819</strain>
    </source>
</reference>
<evidence type="ECO:0000313" key="11">
    <source>
        <dbReference type="Proteomes" id="UP001239462"/>
    </source>
</evidence>
<dbReference type="Proteomes" id="UP001239462">
    <property type="component" value="Unassembled WGS sequence"/>
</dbReference>
<feature type="transmembrane region" description="Helical" evidence="9">
    <location>
        <begin position="303"/>
        <end position="323"/>
    </location>
</feature>
<evidence type="ECO:0000256" key="6">
    <source>
        <dbReference type="ARBA" id="ARBA00022989"/>
    </source>
</evidence>
<feature type="transmembrane region" description="Helical" evidence="9">
    <location>
        <begin position="91"/>
        <end position="107"/>
    </location>
</feature>
<accession>A0ABT7PQT0</accession>
<feature type="transmembrane region" description="Helical" evidence="9">
    <location>
        <begin position="157"/>
        <end position="182"/>
    </location>
</feature>
<evidence type="ECO:0000256" key="8">
    <source>
        <dbReference type="SAM" id="MobiDB-lite"/>
    </source>
</evidence>
<feature type="region of interest" description="Disordered" evidence="8">
    <location>
        <begin position="1"/>
        <end position="47"/>
    </location>
</feature>
<sequence>MSKRKKSPPAAVKRRRDRSAVAEQNRKLASGVSTSLRPKPAKESEPLYRVSGPGRWSMKVWGYLVIAALILGYVYWPTIAWMVDSWQNEPDYGHGWFVLPLAIYLCYQRADKFPGASSGVAWGGLALVMLAVVMRIGSRMAYADFFDAYSLVPLIAGAVWCLLGFRAMLWALPAILFLLFAVPLPYRMESGLSWQLQGVATEFSTFLLRAVGLPAVSEGHLVWIGDEKLMVEEACSGLRIFVGMAACAYFWAVLNDRHWSDRMVLCVAAVPLALFVNAMRIVLIGVLYQWIESPSGQHMVHDVSGYLMIAASFALLGAISVYWRQVYKKVPVMTARETLRGSLGHS</sequence>
<gene>
    <name evidence="10" type="ORF">QTN89_25655</name>
</gene>
<dbReference type="NCBIfam" id="TIGR04178">
    <property type="entry name" value="exo_archaeo"/>
    <property type="match status" value="1"/>
</dbReference>
<evidence type="ECO:0000256" key="2">
    <source>
        <dbReference type="ARBA" id="ARBA00022475"/>
    </source>
</evidence>
<feature type="transmembrane region" description="Helical" evidence="9">
    <location>
        <begin position="236"/>
        <end position="254"/>
    </location>
</feature>